<organism evidence="1 2">
    <name type="scientific">Caerostris extrusa</name>
    <name type="common">Bark spider</name>
    <name type="synonym">Caerostris bankana</name>
    <dbReference type="NCBI Taxonomy" id="172846"/>
    <lineage>
        <taxon>Eukaryota</taxon>
        <taxon>Metazoa</taxon>
        <taxon>Ecdysozoa</taxon>
        <taxon>Arthropoda</taxon>
        <taxon>Chelicerata</taxon>
        <taxon>Arachnida</taxon>
        <taxon>Araneae</taxon>
        <taxon>Araneomorphae</taxon>
        <taxon>Entelegynae</taxon>
        <taxon>Araneoidea</taxon>
        <taxon>Araneidae</taxon>
        <taxon>Caerostris</taxon>
    </lineage>
</organism>
<comment type="caution">
    <text evidence="1">The sequence shown here is derived from an EMBL/GenBank/DDBJ whole genome shotgun (WGS) entry which is preliminary data.</text>
</comment>
<protein>
    <submittedName>
        <fullName evidence="1">Uncharacterized protein</fullName>
    </submittedName>
</protein>
<sequence>MSTPQKNYNMSSCTAKWFDDPLLFGIFTTDVVVVKLVQLSRAPLSLSLYRAMLSPWWGDKCPTECRGVLPTVFWVLHLSR</sequence>
<keyword evidence="2" id="KW-1185">Reference proteome</keyword>
<reference evidence="1 2" key="1">
    <citation type="submission" date="2021-06" db="EMBL/GenBank/DDBJ databases">
        <title>Caerostris extrusa draft genome.</title>
        <authorList>
            <person name="Kono N."/>
            <person name="Arakawa K."/>
        </authorList>
    </citation>
    <scope>NUCLEOTIDE SEQUENCE [LARGE SCALE GENOMIC DNA]</scope>
</reference>
<dbReference type="AlphaFoldDB" id="A0AAV4UV09"/>
<dbReference type="EMBL" id="BPLR01013509">
    <property type="protein sequence ID" value="GIY61746.1"/>
    <property type="molecule type" value="Genomic_DNA"/>
</dbReference>
<accession>A0AAV4UV09</accession>
<dbReference type="Proteomes" id="UP001054945">
    <property type="component" value="Unassembled WGS sequence"/>
</dbReference>
<name>A0AAV4UV09_CAEEX</name>
<evidence type="ECO:0000313" key="1">
    <source>
        <dbReference type="EMBL" id="GIY61746.1"/>
    </source>
</evidence>
<proteinExistence type="predicted"/>
<evidence type="ECO:0000313" key="2">
    <source>
        <dbReference type="Proteomes" id="UP001054945"/>
    </source>
</evidence>
<gene>
    <name evidence="1" type="ORF">CEXT_737031</name>
</gene>